<keyword evidence="3" id="KW-0812">Transmembrane</keyword>
<name>A0ABY6Q615_9GAMM</name>
<dbReference type="InterPro" id="IPR045584">
    <property type="entry name" value="Pilin-like"/>
</dbReference>
<dbReference type="Proteomes" id="UP001317963">
    <property type="component" value="Chromosome"/>
</dbReference>
<dbReference type="PRINTS" id="PR00885">
    <property type="entry name" value="BCTERIALGSPH"/>
</dbReference>
<accession>A0ABY6Q615</accession>
<sequence length="191" mass="21306">MSKGQRGFSLIEMLAVVFVVVLLTSLVSLNVGSGGADISRENKVRDVAAMLSYALTEAELSGTDHGLFIHRLAEGETAYQGLWLRRYDQGWAPPISRNDAFDDLQFEPGIDLELRLDEQPLVDFEVLGEEVNPPPQIILFAGGEVTPGELTWIDDRTGDLLYTLRWDLFGRMEFMPKGLEPDDALQETSFD</sequence>
<protein>
    <submittedName>
        <fullName evidence="6">Prepilin-type N-terminal cleavage/methylation domain-containing protein</fullName>
    </submittedName>
</protein>
<dbReference type="RefSeq" id="WP_279243164.1">
    <property type="nucleotide sequence ID" value="NZ_CP036501.1"/>
</dbReference>
<dbReference type="NCBIfam" id="TIGR02532">
    <property type="entry name" value="IV_pilin_GFxxxE"/>
    <property type="match status" value="1"/>
</dbReference>
<organism evidence="6 7">
    <name type="scientific">Candidatus Paraluminiphilus aquimaris</name>
    <dbReference type="NCBI Taxonomy" id="2518994"/>
    <lineage>
        <taxon>Bacteria</taxon>
        <taxon>Pseudomonadati</taxon>
        <taxon>Pseudomonadota</taxon>
        <taxon>Gammaproteobacteria</taxon>
        <taxon>Cellvibrionales</taxon>
        <taxon>Halieaceae</taxon>
        <taxon>Candidatus Paraluminiphilus</taxon>
    </lineage>
</organism>
<evidence type="ECO:0000256" key="3">
    <source>
        <dbReference type="ARBA" id="ARBA00022692"/>
    </source>
</evidence>
<dbReference type="SUPFAM" id="SSF54523">
    <property type="entry name" value="Pili subunits"/>
    <property type="match status" value="1"/>
</dbReference>
<dbReference type="PROSITE" id="PS00409">
    <property type="entry name" value="PROKAR_NTER_METHYL"/>
    <property type="match status" value="1"/>
</dbReference>
<evidence type="ECO:0000313" key="7">
    <source>
        <dbReference type="Proteomes" id="UP001317963"/>
    </source>
</evidence>
<dbReference type="Gene3D" id="3.55.40.10">
    <property type="entry name" value="minor pseudopilin epsh domain"/>
    <property type="match status" value="1"/>
</dbReference>
<evidence type="ECO:0000256" key="2">
    <source>
        <dbReference type="ARBA" id="ARBA00022481"/>
    </source>
</evidence>
<evidence type="ECO:0000256" key="5">
    <source>
        <dbReference type="ARBA" id="ARBA00023136"/>
    </source>
</evidence>
<dbReference type="InterPro" id="IPR012902">
    <property type="entry name" value="N_methyl_site"/>
</dbReference>
<keyword evidence="4" id="KW-1133">Transmembrane helix</keyword>
<evidence type="ECO:0000313" key="6">
    <source>
        <dbReference type="EMBL" id="UZP74350.1"/>
    </source>
</evidence>
<keyword evidence="5" id="KW-0472">Membrane</keyword>
<proteinExistence type="predicted"/>
<dbReference type="InterPro" id="IPR002416">
    <property type="entry name" value="T2SS_protein-GspH"/>
</dbReference>
<keyword evidence="7" id="KW-1185">Reference proteome</keyword>
<keyword evidence="2" id="KW-0488">Methylation</keyword>
<evidence type="ECO:0000256" key="1">
    <source>
        <dbReference type="ARBA" id="ARBA00004167"/>
    </source>
</evidence>
<dbReference type="Pfam" id="PF07963">
    <property type="entry name" value="N_methyl"/>
    <property type="match status" value="1"/>
</dbReference>
<reference evidence="6 7" key="1">
    <citation type="submission" date="2019-02" db="EMBL/GenBank/DDBJ databases">
        <title>Halieaceae_genomes.</title>
        <authorList>
            <person name="Li S.-H."/>
        </authorList>
    </citation>
    <scope>NUCLEOTIDE SEQUENCE [LARGE SCALE GENOMIC DNA]</scope>
    <source>
        <strain evidence="6 7">JH123</strain>
    </source>
</reference>
<dbReference type="EMBL" id="CP036501">
    <property type="protein sequence ID" value="UZP74350.1"/>
    <property type="molecule type" value="Genomic_DNA"/>
</dbReference>
<evidence type="ECO:0000256" key="4">
    <source>
        <dbReference type="ARBA" id="ARBA00022989"/>
    </source>
</evidence>
<gene>
    <name evidence="6" type="ORF">E0F26_06160</name>
</gene>
<comment type="subcellular location">
    <subcellularLocation>
        <location evidence="1">Membrane</location>
        <topology evidence="1">Single-pass membrane protein</topology>
    </subcellularLocation>
</comment>